<dbReference type="FunFam" id="3.40.50.720:FF:000006">
    <property type="entry name" value="Bifunctional protein FolD"/>
    <property type="match status" value="1"/>
</dbReference>
<gene>
    <name evidence="15" type="ORF">BV898_05062</name>
</gene>
<keyword evidence="10" id="KW-0511">Multifunctional enzyme</keyword>
<dbReference type="Gene3D" id="3.40.50.720">
    <property type="entry name" value="NAD(P)-binding Rossmann-like Domain"/>
    <property type="match status" value="1"/>
</dbReference>
<evidence type="ECO:0000259" key="13">
    <source>
        <dbReference type="Pfam" id="PF00763"/>
    </source>
</evidence>
<name>A0A1W0X0L0_HYPEX</name>
<keyword evidence="6" id="KW-0554">One-carbon metabolism</keyword>
<sequence length="386" mass="41877">MRCFDRNRLLKCWFFLRVPPLQQQQQRQLLQAVGAASCRRASFIRSICTASATGRRQKSLSFPFKSRPLSIPLQRRLSGHIAREKMENVQVSGQLLDGKIVAGEIQNEIARKAALLKDATGVVPCLAIVQVGDKSDSNVYIRMKVKAAGDVGIAARHVKLPADITEDQLLDEVESLNRDSTVHGIIVQLPLECTQKIDASKVTDTILPTKDVDGLHTINAGHVARGEFDKCTLPCTPNGCLELIKRSGHKVAGSRAVVIGRSKIVGGPMAEMLMWNNATVTICHSRTANLPQVVGEADILVVAIGRANFVEPEWIKPGAVVIDCGINVVPDDKLKSGRRIVGDVDFAGARKVASWITPVPGGVGPMTVAMLLRNTLDCATKFAKFL</sequence>
<evidence type="ECO:0000256" key="8">
    <source>
        <dbReference type="ARBA" id="ARBA00022857"/>
    </source>
</evidence>
<reference evidence="16" key="1">
    <citation type="submission" date="2017-01" db="EMBL/GenBank/DDBJ databases">
        <title>Comparative genomics of anhydrobiosis in the tardigrade Hypsibius dujardini.</title>
        <authorList>
            <person name="Yoshida Y."/>
            <person name="Koutsovoulos G."/>
            <person name="Laetsch D."/>
            <person name="Stevens L."/>
            <person name="Kumar S."/>
            <person name="Horikawa D."/>
            <person name="Ishino K."/>
            <person name="Komine S."/>
            <person name="Tomita M."/>
            <person name="Blaxter M."/>
            <person name="Arakawa K."/>
        </authorList>
    </citation>
    <scope>NUCLEOTIDE SEQUENCE [LARGE SCALE GENOMIC DNA]</scope>
    <source>
        <strain evidence="16">Z151</strain>
    </source>
</reference>
<dbReference type="GO" id="GO:0004477">
    <property type="term" value="F:methenyltetrahydrofolate cyclohydrolase activity"/>
    <property type="evidence" value="ECO:0007669"/>
    <property type="project" value="UniProtKB-EC"/>
</dbReference>
<dbReference type="SUPFAM" id="SSF51735">
    <property type="entry name" value="NAD(P)-binding Rossmann-fold domains"/>
    <property type="match status" value="1"/>
</dbReference>
<comment type="pathway">
    <text evidence="1">One-carbon metabolism; tetrahydrofolate interconversion.</text>
</comment>
<evidence type="ECO:0000313" key="15">
    <source>
        <dbReference type="EMBL" id="OQV20986.1"/>
    </source>
</evidence>
<comment type="catalytic activity">
    <reaction evidence="12">
        <text>(6S)-5,6,7,8-tetrahydrofolate + formate + ATP = (6R)-10-formyltetrahydrofolate + ADP + phosphate</text>
        <dbReference type="Rhea" id="RHEA:20221"/>
        <dbReference type="ChEBI" id="CHEBI:15740"/>
        <dbReference type="ChEBI" id="CHEBI:30616"/>
        <dbReference type="ChEBI" id="CHEBI:43474"/>
        <dbReference type="ChEBI" id="CHEBI:57453"/>
        <dbReference type="ChEBI" id="CHEBI:195366"/>
        <dbReference type="ChEBI" id="CHEBI:456216"/>
        <dbReference type="EC" id="6.3.4.3"/>
    </reaction>
</comment>
<evidence type="ECO:0000256" key="6">
    <source>
        <dbReference type="ARBA" id="ARBA00022563"/>
    </source>
</evidence>
<evidence type="ECO:0000256" key="11">
    <source>
        <dbReference type="ARBA" id="ARBA00036357"/>
    </source>
</evidence>
<dbReference type="EMBL" id="MTYJ01000026">
    <property type="protein sequence ID" value="OQV20986.1"/>
    <property type="molecule type" value="Genomic_DNA"/>
</dbReference>
<dbReference type="PANTHER" id="PTHR48099">
    <property type="entry name" value="C-1-TETRAHYDROFOLATE SYNTHASE, CYTOPLASMIC-RELATED"/>
    <property type="match status" value="1"/>
</dbReference>
<dbReference type="PANTHER" id="PTHR48099:SF5">
    <property type="entry name" value="C-1-TETRAHYDROFOLATE SYNTHASE, CYTOPLASMIC"/>
    <property type="match status" value="1"/>
</dbReference>
<keyword evidence="9" id="KW-0560">Oxidoreductase</keyword>
<dbReference type="InterPro" id="IPR020867">
    <property type="entry name" value="THF_DH/CycHdrlase_CS"/>
</dbReference>
<evidence type="ECO:0000256" key="5">
    <source>
        <dbReference type="ARBA" id="ARBA00017592"/>
    </source>
</evidence>
<dbReference type="SUPFAM" id="SSF53223">
    <property type="entry name" value="Aminoacid dehydrogenase-like, N-terminal domain"/>
    <property type="match status" value="1"/>
</dbReference>
<dbReference type="PRINTS" id="PR00085">
    <property type="entry name" value="THFDHDRGNASE"/>
</dbReference>
<feature type="domain" description="Tetrahydrofolate dehydrogenase/cyclohydrolase catalytic" evidence="13">
    <location>
        <begin position="96"/>
        <end position="213"/>
    </location>
</feature>
<dbReference type="InterPro" id="IPR036291">
    <property type="entry name" value="NAD(P)-bd_dom_sf"/>
</dbReference>
<comment type="catalytic activity">
    <reaction evidence="11">
        <text>(6R)-5,10-methenyltetrahydrofolate + H2O = (6R)-10-formyltetrahydrofolate + H(+)</text>
        <dbReference type="Rhea" id="RHEA:23700"/>
        <dbReference type="ChEBI" id="CHEBI:15377"/>
        <dbReference type="ChEBI" id="CHEBI:15378"/>
        <dbReference type="ChEBI" id="CHEBI:57455"/>
        <dbReference type="ChEBI" id="CHEBI:195366"/>
        <dbReference type="EC" id="3.5.4.9"/>
    </reaction>
</comment>
<evidence type="ECO:0000256" key="10">
    <source>
        <dbReference type="ARBA" id="ARBA00023268"/>
    </source>
</evidence>
<dbReference type="GO" id="GO:0005829">
    <property type="term" value="C:cytosol"/>
    <property type="evidence" value="ECO:0007669"/>
    <property type="project" value="TreeGrafter"/>
</dbReference>
<dbReference type="Pfam" id="PF02882">
    <property type="entry name" value="THF_DHG_CYH_C"/>
    <property type="match status" value="1"/>
</dbReference>
<comment type="subunit">
    <text evidence="2">Homodimer.</text>
</comment>
<dbReference type="GO" id="GO:0004488">
    <property type="term" value="F:methylenetetrahydrofolate dehydrogenase (NADP+) activity"/>
    <property type="evidence" value="ECO:0007669"/>
    <property type="project" value="UniProtKB-EC"/>
</dbReference>
<proteinExistence type="inferred from homology"/>
<dbReference type="FunFam" id="3.40.50.10860:FF:000005">
    <property type="entry name" value="C-1-tetrahydrofolate synthase, cytoplasmic, putative"/>
    <property type="match status" value="1"/>
</dbReference>
<dbReference type="Gene3D" id="3.40.50.10860">
    <property type="entry name" value="Leucine Dehydrogenase, chain A, domain 1"/>
    <property type="match status" value="1"/>
</dbReference>
<evidence type="ECO:0000256" key="7">
    <source>
        <dbReference type="ARBA" id="ARBA00022801"/>
    </source>
</evidence>
<keyword evidence="8" id="KW-0521">NADP</keyword>
<accession>A0A1W0X0L0</accession>
<feature type="domain" description="Tetrahydrofolate dehydrogenase/cyclohydrolase NAD(P)-binding" evidence="14">
    <location>
        <begin position="234"/>
        <end position="381"/>
    </location>
</feature>
<dbReference type="Pfam" id="PF00763">
    <property type="entry name" value="THF_DHG_CYH"/>
    <property type="match status" value="1"/>
</dbReference>
<keyword evidence="7" id="KW-0378">Hydrolase</keyword>
<dbReference type="AlphaFoldDB" id="A0A1W0X0L0"/>
<dbReference type="InterPro" id="IPR000672">
    <property type="entry name" value="THF_DH/CycHdrlase"/>
</dbReference>
<dbReference type="PROSITE" id="PS00766">
    <property type="entry name" value="THF_DHG_CYH_1"/>
    <property type="match status" value="1"/>
</dbReference>
<dbReference type="CDD" id="cd01080">
    <property type="entry name" value="NAD_bind_m-THF_DH_Cyclohyd"/>
    <property type="match status" value="1"/>
</dbReference>
<dbReference type="GO" id="GO:0035999">
    <property type="term" value="P:tetrahydrofolate interconversion"/>
    <property type="evidence" value="ECO:0007669"/>
    <property type="project" value="TreeGrafter"/>
</dbReference>
<protein>
    <recommendedName>
        <fullName evidence="5">C-1-tetrahydrofolate synthase, cytoplasmic</fullName>
        <ecNumber evidence="4">1.5.1.5</ecNumber>
        <ecNumber evidence="3">3.5.4.9</ecNumber>
    </recommendedName>
</protein>
<dbReference type="Proteomes" id="UP000192578">
    <property type="component" value="Unassembled WGS sequence"/>
</dbReference>
<dbReference type="InterPro" id="IPR020631">
    <property type="entry name" value="THF_DH/CycHdrlase_NAD-bd_dom"/>
</dbReference>
<evidence type="ECO:0000259" key="14">
    <source>
        <dbReference type="Pfam" id="PF02882"/>
    </source>
</evidence>
<evidence type="ECO:0000256" key="2">
    <source>
        <dbReference type="ARBA" id="ARBA00011738"/>
    </source>
</evidence>
<evidence type="ECO:0000256" key="12">
    <source>
        <dbReference type="ARBA" id="ARBA00049033"/>
    </source>
</evidence>
<dbReference type="OrthoDB" id="1845775at2759"/>
<evidence type="ECO:0000256" key="1">
    <source>
        <dbReference type="ARBA" id="ARBA00004777"/>
    </source>
</evidence>
<keyword evidence="16" id="KW-1185">Reference proteome</keyword>
<dbReference type="GO" id="GO:0004329">
    <property type="term" value="F:formate-tetrahydrofolate ligase activity"/>
    <property type="evidence" value="ECO:0007669"/>
    <property type="project" value="UniProtKB-EC"/>
</dbReference>
<dbReference type="InterPro" id="IPR046346">
    <property type="entry name" value="Aminoacid_DH-like_N_sf"/>
</dbReference>
<evidence type="ECO:0000256" key="4">
    <source>
        <dbReference type="ARBA" id="ARBA00012859"/>
    </source>
</evidence>
<dbReference type="EC" id="1.5.1.5" evidence="4"/>
<dbReference type="InterPro" id="IPR020630">
    <property type="entry name" value="THF_DH/CycHdrlase_cat_dom"/>
</dbReference>
<evidence type="ECO:0000256" key="3">
    <source>
        <dbReference type="ARBA" id="ARBA00012776"/>
    </source>
</evidence>
<dbReference type="EC" id="3.5.4.9" evidence="3"/>
<comment type="caution">
    <text evidence="15">The sequence shown here is derived from an EMBL/GenBank/DDBJ whole genome shotgun (WGS) entry which is preliminary data.</text>
</comment>
<dbReference type="HAMAP" id="MF_01576">
    <property type="entry name" value="THF_DHG_CYH"/>
    <property type="match status" value="1"/>
</dbReference>
<evidence type="ECO:0000256" key="9">
    <source>
        <dbReference type="ARBA" id="ARBA00023002"/>
    </source>
</evidence>
<dbReference type="PROSITE" id="PS00767">
    <property type="entry name" value="THF_DHG_CYH_2"/>
    <property type="match status" value="1"/>
</dbReference>
<evidence type="ECO:0000313" key="16">
    <source>
        <dbReference type="Proteomes" id="UP000192578"/>
    </source>
</evidence>
<organism evidence="15 16">
    <name type="scientific">Hypsibius exemplaris</name>
    <name type="common">Freshwater tardigrade</name>
    <dbReference type="NCBI Taxonomy" id="2072580"/>
    <lineage>
        <taxon>Eukaryota</taxon>
        <taxon>Metazoa</taxon>
        <taxon>Ecdysozoa</taxon>
        <taxon>Tardigrada</taxon>
        <taxon>Eutardigrada</taxon>
        <taxon>Parachela</taxon>
        <taxon>Hypsibioidea</taxon>
        <taxon>Hypsibiidae</taxon>
        <taxon>Hypsibius</taxon>
    </lineage>
</organism>